<dbReference type="InterPro" id="IPR002110">
    <property type="entry name" value="Ankyrin_rpt"/>
</dbReference>
<dbReference type="Proteomes" id="UP000522262">
    <property type="component" value="Unassembled WGS sequence"/>
</dbReference>
<dbReference type="PANTHER" id="PTHR10039:SF5">
    <property type="entry name" value="NACHT DOMAIN-CONTAINING PROTEIN"/>
    <property type="match status" value="1"/>
</dbReference>
<proteinExistence type="predicted"/>
<reference evidence="3 4" key="1">
    <citation type="submission" date="2020-05" db="EMBL/GenBank/DDBJ databases">
        <title>Identification and distribution of gene clusters putatively required for synthesis of sphingolipid metabolism inhibitors in phylogenetically diverse species of the filamentous fungus Fusarium.</title>
        <authorList>
            <person name="Kim H.-S."/>
            <person name="Busman M."/>
            <person name="Brown D.W."/>
            <person name="Divon H."/>
            <person name="Uhlig S."/>
            <person name="Proctor R.H."/>
        </authorList>
    </citation>
    <scope>NUCLEOTIDE SEQUENCE [LARGE SCALE GENOMIC DNA]</scope>
    <source>
        <strain evidence="3 4">NRRL 53147</strain>
    </source>
</reference>
<sequence length="1303" mass="148754">MEGAEESLHAKTLKILAEYRWDEKAQETFLKIIWPRLEGYYKEMVDDLKSRCEELINKGNISGMVEGRVKSTDSIKKSLDRRKTHRLKSKQANYNTFEEMLDEIHDLAGIRIVVDYPHELEKASDLVASIFLRKKPPNIFKADRQVGNFWQAWFGAYECVNHHITTHDADIDWGHYTGADKLAETDPMDPMLRRSLPEDLVPLSDELRQMDIKEVPAQVLQQAFGNFAPRPEEAARDAIWDSVVGELRFALEKRKDEGTTELNKLELRDKAIAGLKFSQMSNRELQLEPAHENTCRWILENPEYKAWLHPNAISDVSAFFWIKGKAGSGKSTTMNFLYDEKRRAAVNDTVLSFFFNARGHDLEKSVLGLYRSVLLQLYTSEPDLKEGVNILAPTKLQSLIEIGWQSKEPLRKVLEHSVAIRKSTSPIYLFIDALDECPQAQIREMLYFFELLTNKHCPNPFRFCFASRPYPNISLFRCAILQFDDAPGHIDDIRLYTDFRSKSLDIGGPDADLLKDMICRKASGIFLWVVLVIPMLQQATDSGQGHSLSLLAKELDKIPEDLNEVFRRIILEDGRISETLYLTLQWTLFAPQPLTPNELYAAICPKQHQVQQRQAGSEPQEIIERFIMNASKGLVEVTRSNYRENQFLFGPVSHDPQIQFIHESVKDFLLGNHRFKDLGLGDQFEGQSHDAIVKTCASQLGPPHELSGLPLYEYATKHVFFHANKAQEHGLCQKAFLENFDLESWIEEKEWDQNTPLLYVLAKYRADSLIRICPDRQFHLTQTMQGGELHYPIFAALSEGHHDSFNALFDFQKPDFLEEFPHLKYRCENSVGSLRNIPGYEGYEKLCCPIPFFLRFGSRSLVQRILETNRFDTPCRNHDIQNGIILGYAKSEGMIDLWFKYSRDLGFLTKYKFIQDNGFIASRVARSGNKRSHDLMSGLDPSLEEATADTAHLLKSRILRLVKPFKPADSTNLEHVYEAISRCPELLEGAVWCQQNIIKYAFSKGFDALVDTAISYSIDSNNKDFARNTAIEIVRLQQGDYELRCNAIRRLADASMDLDGPTLLQYARREEKMVNFLLHDFSNFDINGKSEQGETALCKALTDSCSDNFAVIERLIEAGAVLHDLDNKDSTALHCAVSNISVLRAILGTRDSTDAETIDRHYCPAFHRAIQAAEINIEATDRYGRTAMHVAVEKNVYESVTLLAKATTAIIDCRVLNALVNSAEKLPADTLPSCEVLRTLLNIMKERDGGVLPSRDILPFKIAKSYGRNDLISLMESFLQGKDLSRPIDKLEHMKLLFYFKGY</sequence>
<dbReference type="SUPFAM" id="SSF81301">
    <property type="entry name" value="Nucleotidyltransferase"/>
    <property type="match status" value="1"/>
</dbReference>
<dbReference type="CDD" id="cd05399">
    <property type="entry name" value="NT_Rel-Spo_like"/>
    <property type="match status" value="1"/>
</dbReference>
<protein>
    <submittedName>
        <fullName evidence="3">Pfs NB-ARC ankyrin domain-containing protein</fullName>
    </submittedName>
</protein>
<dbReference type="Gene3D" id="1.25.40.20">
    <property type="entry name" value="Ankyrin repeat-containing domain"/>
    <property type="match status" value="1"/>
</dbReference>
<dbReference type="InterPro" id="IPR007685">
    <property type="entry name" value="RelA_SpoT"/>
</dbReference>
<name>A0A8H5MIE8_9HYPO</name>
<gene>
    <name evidence="3" type="ORF">FMEXI_14405</name>
</gene>
<dbReference type="SUPFAM" id="SSF48403">
    <property type="entry name" value="Ankyrin repeat"/>
    <property type="match status" value="1"/>
</dbReference>
<dbReference type="InterPro" id="IPR056884">
    <property type="entry name" value="NPHP3-like_N"/>
</dbReference>
<feature type="domain" description="Nephrocystin 3-like N-terminal" evidence="2">
    <location>
        <begin position="293"/>
        <end position="468"/>
    </location>
</feature>
<evidence type="ECO:0000313" key="4">
    <source>
        <dbReference type="Proteomes" id="UP000522262"/>
    </source>
</evidence>
<dbReference type="InterPro" id="IPR043519">
    <property type="entry name" value="NT_sf"/>
</dbReference>
<dbReference type="Gene3D" id="3.40.50.300">
    <property type="entry name" value="P-loop containing nucleotide triphosphate hydrolases"/>
    <property type="match status" value="1"/>
</dbReference>
<dbReference type="PANTHER" id="PTHR10039">
    <property type="entry name" value="AMELOGENIN"/>
    <property type="match status" value="1"/>
</dbReference>
<dbReference type="GO" id="GO:0015969">
    <property type="term" value="P:guanosine tetraphosphate metabolic process"/>
    <property type="evidence" value="ECO:0007669"/>
    <property type="project" value="InterPro"/>
</dbReference>
<accession>A0A8H5MIE8</accession>
<dbReference type="Pfam" id="PF24883">
    <property type="entry name" value="NPHP3_N"/>
    <property type="match status" value="1"/>
</dbReference>
<evidence type="ECO:0000256" key="1">
    <source>
        <dbReference type="ARBA" id="ARBA00022737"/>
    </source>
</evidence>
<dbReference type="Gene3D" id="3.30.460.10">
    <property type="entry name" value="Beta Polymerase, domain 2"/>
    <property type="match status" value="1"/>
</dbReference>
<keyword evidence="1" id="KW-0677">Repeat</keyword>
<evidence type="ECO:0000313" key="3">
    <source>
        <dbReference type="EMBL" id="KAF5529012.1"/>
    </source>
</evidence>
<comment type="caution">
    <text evidence="3">The sequence shown here is derived from an EMBL/GenBank/DDBJ whole genome shotgun (WGS) entry which is preliminary data.</text>
</comment>
<dbReference type="SUPFAM" id="SSF52540">
    <property type="entry name" value="P-loop containing nucleoside triphosphate hydrolases"/>
    <property type="match status" value="1"/>
</dbReference>
<dbReference type="InterPro" id="IPR036770">
    <property type="entry name" value="Ankyrin_rpt-contain_sf"/>
</dbReference>
<evidence type="ECO:0000259" key="2">
    <source>
        <dbReference type="Pfam" id="PF24883"/>
    </source>
</evidence>
<dbReference type="EMBL" id="JAAOAM010000712">
    <property type="protein sequence ID" value="KAF5529012.1"/>
    <property type="molecule type" value="Genomic_DNA"/>
</dbReference>
<dbReference type="SMART" id="SM00248">
    <property type="entry name" value="ANK"/>
    <property type="match status" value="6"/>
</dbReference>
<dbReference type="InterPro" id="IPR027417">
    <property type="entry name" value="P-loop_NTPase"/>
</dbReference>
<keyword evidence="4" id="KW-1185">Reference proteome</keyword>
<organism evidence="3 4">
    <name type="scientific">Fusarium mexicanum</name>
    <dbReference type="NCBI Taxonomy" id="751941"/>
    <lineage>
        <taxon>Eukaryota</taxon>
        <taxon>Fungi</taxon>
        <taxon>Dikarya</taxon>
        <taxon>Ascomycota</taxon>
        <taxon>Pezizomycotina</taxon>
        <taxon>Sordariomycetes</taxon>
        <taxon>Hypocreomycetidae</taxon>
        <taxon>Hypocreales</taxon>
        <taxon>Nectriaceae</taxon>
        <taxon>Fusarium</taxon>
        <taxon>Fusarium fujikuroi species complex</taxon>
    </lineage>
</organism>